<dbReference type="EMBL" id="CP042345">
    <property type="protein sequence ID" value="QEA17138.1"/>
    <property type="molecule type" value="Genomic_DNA"/>
</dbReference>
<evidence type="ECO:0000313" key="5">
    <source>
        <dbReference type="Proteomes" id="UP000321172"/>
    </source>
</evidence>
<evidence type="ECO:0000313" key="4">
    <source>
        <dbReference type="EMBL" id="QEA17138.1"/>
    </source>
</evidence>
<keyword evidence="5" id="KW-1185">Reference proteome</keyword>
<accession>A0A5B8S7K6</accession>
<dbReference type="KEGG" id="ngf:FRF71_13900"/>
<dbReference type="PROSITE" id="PS51257">
    <property type="entry name" value="PROKAR_LIPOPROTEIN"/>
    <property type="match status" value="1"/>
</dbReference>
<sequence>MRKTLFLPLLLAISACSASPEEQAADARAAFAANDYAKARILAASALEAMPGNKDLLLLQAQTLLALGDGAGAGAALQKLAEVGGVPSQAELTAEAALLRNAPQVARDALGRATSSEADRLRGLVAIQDGDTGAAAGFFAKAVAVGDNARAYADMARLRLMERDIAGASDLAQKAAALAPQKIDTLLIQGQIALVRGDLKAALDTYSLAAKRYPTSLAALNGQAAALGDLGRFKDMLTVADKAAELAPRNLQVAYLRARAGVAMQNWELVRSIVQPLEAELPAVDPLRVLYAQALVKLDRSELAAAQLTPIARVQPGNRKVALLLAEARLASNDPKGAMAALQAIADSVQARPEELAAMARAAKVAGDPRAADYERRAKSPLLQVVGADLAEADAAIQRGDWAKAAIAYDRILASTKGGNVLVLNNMAYAQSMLGNHDKARSFADQALRRAPDNASVLDTAGWVRFRAGQDLENAKRLLRRAAEQAPQNKTIQMHLAEATRTGS</sequence>
<keyword evidence="2" id="KW-0802">TPR repeat</keyword>
<feature type="chain" id="PRO_5022901296" evidence="3">
    <location>
        <begin position="25"/>
        <end position="504"/>
    </location>
</feature>
<evidence type="ECO:0000256" key="3">
    <source>
        <dbReference type="SAM" id="SignalP"/>
    </source>
</evidence>
<dbReference type="AlphaFoldDB" id="A0A5B8S7K6"/>
<dbReference type="PANTHER" id="PTHR44943">
    <property type="entry name" value="CELLULOSE SYNTHASE OPERON PROTEIN C"/>
    <property type="match status" value="1"/>
</dbReference>
<dbReference type="InterPro" id="IPR011990">
    <property type="entry name" value="TPR-like_helical_dom_sf"/>
</dbReference>
<dbReference type="Gene3D" id="1.25.40.10">
    <property type="entry name" value="Tetratricopeptide repeat domain"/>
    <property type="match status" value="2"/>
</dbReference>
<dbReference type="RefSeq" id="WP_147091217.1">
    <property type="nucleotide sequence ID" value="NZ_BAABJD010000002.1"/>
</dbReference>
<dbReference type="InterPro" id="IPR019734">
    <property type="entry name" value="TPR_rpt"/>
</dbReference>
<organism evidence="4 5">
    <name type="scientific">Novosphingobium ginsenosidimutans</name>
    <dbReference type="NCBI Taxonomy" id="1176536"/>
    <lineage>
        <taxon>Bacteria</taxon>
        <taxon>Pseudomonadati</taxon>
        <taxon>Pseudomonadota</taxon>
        <taxon>Alphaproteobacteria</taxon>
        <taxon>Sphingomonadales</taxon>
        <taxon>Sphingomonadaceae</taxon>
        <taxon>Novosphingobium</taxon>
    </lineage>
</organism>
<gene>
    <name evidence="4" type="ORF">FRF71_13900</name>
</gene>
<dbReference type="PANTHER" id="PTHR44943:SF8">
    <property type="entry name" value="TPR REPEAT-CONTAINING PROTEIN MJ0263"/>
    <property type="match status" value="1"/>
</dbReference>
<keyword evidence="3" id="KW-0732">Signal</keyword>
<keyword evidence="1" id="KW-0677">Repeat</keyword>
<feature type="signal peptide" evidence="3">
    <location>
        <begin position="1"/>
        <end position="24"/>
    </location>
</feature>
<evidence type="ECO:0000256" key="1">
    <source>
        <dbReference type="ARBA" id="ARBA00022737"/>
    </source>
</evidence>
<dbReference type="SMART" id="SM00028">
    <property type="entry name" value="TPR"/>
    <property type="match status" value="5"/>
</dbReference>
<protein>
    <submittedName>
        <fullName evidence="4">Tetratricopeptide repeat protein</fullName>
    </submittedName>
</protein>
<dbReference type="OrthoDB" id="7487699at2"/>
<evidence type="ECO:0000256" key="2">
    <source>
        <dbReference type="ARBA" id="ARBA00022803"/>
    </source>
</evidence>
<proteinExistence type="predicted"/>
<dbReference type="Pfam" id="PF13432">
    <property type="entry name" value="TPR_16"/>
    <property type="match status" value="3"/>
</dbReference>
<reference evidence="4 5" key="1">
    <citation type="journal article" date="2013" name="J. Microbiol. Biotechnol.">
        <title>Novosphingobium ginsenosidimutans sp. nov., with the ability to convert ginsenoside.</title>
        <authorList>
            <person name="Kim J.K."/>
            <person name="He D."/>
            <person name="Liu Q.M."/>
            <person name="Park H.Y."/>
            <person name="Jung M.S."/>
            <person name="Yoon M.H."/>
            <person name="Kim S.C."/>
            <person name="Im W.T."/>
        </authorList>
    </citation>
    <scope>NUCLEOTIDE SEQUENCE [LARGE SCALE GENOMIC DNA]</scope>
    <source>
        <strain evidence="4 5">FW-6</strain>
    </source>
</reference>
<dbReference type="InterPro" id="IPR051685">
    <property type="entry name" value="Ycf3/AcsC/BcsC/TPR_MFPF"/>
</dbReference>
<name>A0A5B8S7K6_9SPHN</name>
<dbReference type="SUPFAM" id="SSF48452">
    <property type="entry name" value="TPR-like"/>
    <property type="match status" value="2"/>
</dbReference>
<dbReference type="Proteomes" id="UP000321172">
    <property type="component" value="Chromosome"/>
</dbReference>